<reference evidence="2 3" key="1">
    <citation type="journal article" date="2015" name="Nature">
        <title>rRNA introns, odd ribosomes, and small enigmatic genomes across a large radiation of phyla.</title>
        <authorList>
            <person name="Brown C.T."/>
            <person name="Hug L.A."/>
            <person name="Thomas B.C."/>
            <person name="Sharon I."/>
            <person name="Castelle C.J."/>
            <person name="Singh A."/>
            <person name="Wilkins M.J."/>
            <person name="Williams K.H."/>
            <person name="Banfield J.F."/>
        </authorList>
    </citation>
    <scope>NUCLEOTIDE SEQUENCE [LARGE SCALE GENOMIC DNA]</scope>
</reference>
<organism evidence="2 3">
    <name type="scientific">Candidatus Woesebacteria bacterium GW2011_GWA1_37_8</name>
    <dbReference type="NCBI Taxonomy" id="1618546"/>
    <lineage>
        <taxon>Bacteria</taxon>
        <taxon>Candidatus Woeseibacteriota</taxon>
    </lineage>
</organism>
<gene>
    <name evidence="2" type="ORF">US62_C0001G0010</name>
</gene>
<dbReference type="GO" id="GO:0030246">
    <property type="term" value="F:carbohydrate binding"/>
    <property type="evidence" value="ECO:0007669"/>
    <property type="project" value="InterPro"/>
</dbReference>
<dbReference type="EMBL" id="LBTR01000001">
    <property type="protein sequence ID" value="KKQ46367.1"/>
    <property type="molecule type" value="Genomic_DNA"/>
</dbReference>
<evidence type="ECO:0008006" key="4">
    <source>
        <dbReference type="Google" id="ProtNLM"/>
    </source>
</evidence>
<keyword evidence="1" id="KW-0812">Transmembrane</keyword>
<sequence>MNKLPQAEDHGILSTRLDSCFIYRLKSVDFASKFNKFFSINIAVLLFWLCVSPVKADSIPSLSFSPDSISLKKDSNSSVDIYLNPGKEEIVGVDLVMSFDPNNIELTNISDYGLLTYKAKEIIDNNSGKLKVAFSNDFGKYFSGSTARLTTIYFKSKSENSKSVFSFTYEAGMTNDTNVVNKAGIDVLESVNSLTLTNASSLNAILNNEKPKPTKAVDKILASNQEERTLKSNEEKFVFPSNISENNPEVLGEGTTEIPVLQKHTNYFVFILIAVVMFLISVFAFLLGRLSKKEKTQSAFN</sequence>
<comment type="caution">
    <text evidence="2">The sequence shown here is derived from an EMBL/GenBank/DDBJ whole genome shotgun (WGS) entry which is preliminary data.</text>
</comment>
<dbReference type="Gene3D" id="2.60.40.680">
    <property type="match status" value="1"/>
</dbReference>
<accession>A0A0G0HVP4</accession>
<evidence type="ECO:0000313" key="3">
    <source>
        <dbReference type="Proteomes" id="UP000034603"/>
    </source>
</evidence>
<dbReference type="Proteomes" id="UP000034603">
    <property type="component" value="Unassembled WGS sequence"/>
</dbReference>
<evidence type="ECO:0000256" key="1">
    <source>
        <dbReference type="SAM" id="Phobius"/>
    </source>
</evidence>
<dbReference type="AlphaFoldDB" id="A0A0G0HVP4"/>
<dbReference type="InterPro" id="IPR008965">
    <property type="entry name" value="CBM2/CBM3_carb-bd_dom_sf"/>
</dbReference>
<protein>
    <recommendedName>
        <fullName evidence="4">Cohesin domain-containing protein</fullName>
    </recommendedName>
</protein>
<name>A0A0G0HVP4_9BACT</name>
<feature type="transmembrane region" description="Helical" evidence="1">
    <location>
        <begin position="267"/>
        <end position="287"/>
    </location>
</feature>
<dbReference type="PATRIC" id="fig|1618546.3.peg.11"/>
<evidence type="ECO:0000313" key="2">
    <source>
        <dbReference type="EMBL" id="KKQ46367.1"/>
    </source>
</evidence>
<keyword evidence="1" id="KW-1133">Transmembrane helix</keyword>
<dbReference type="SUPFAM" id="SSF49384">
    <property type="entry name" value="Carbohydrate-binding domain"/>
    <property type="match status" value="1"/>
</dbReference>
<proteinExistence type="predicted"/>
<keyword evidence="1" id="KW-0472">Membrane</keyword>